<proteinExistence type="predicted"/>
<sequence>MEIYNWLQYYRHGDGGGGETRELTKFVSNIRRPLRSMVLMMDSLVALEPAVCLYISWLDMAAFDVLGLRKVVSCCLLTVVITFLFDGWKVHCSSAGYGLDTSLYQAANDPLADQDIFPTLSPALKNFLVKNPSFDLGKKIESLSGFESTTLIIVKLVGFPGDDDRGRQQLQLQLARYIDSLNQEVRVGVIGSEPHELMIKTKITVEVTRVGRQLTDKVHTAVKAHLDKSAPTTGRLYYNPIQGVPYKIVDDIIQADLEKPLSSYTVYILNTPAQDWNYGYEYQAGSQTNYYPKCAGTFWTGKDRYMWIDIGAGPVEYGPSTSGEGYVKGEMFPTAQSYGLNQYQNVLLADLAAMIWSAARMLFVPSVRIPVSFEPDTEVHIIHIQGANTTDESLGIELKLIQDAFLNDKDSLLLPHQKLRFKEFSLKLKDCALCAAALARAHRTYTARVFLERYNLFVEDYLDSKQLHEFLSEFGSELEEKMGIESEPTARVLPVYVLDVDSDRQLLLDRYHQVIPFRDMVIAVRSKAGQVVTEYSCNGRPMVAQTRMLERPIVGALLQSLFGVAPTHLTWSAEHNSSLVDYRWAVGQTPFGPFSDSMSLSFAQRDAAPRNVLFSMLNQSISSALELLETIKVHGGEKKLFGQKRHLEFLQRWNLYVYKLEKAVAAISHFDFKMGLYFLKAAEHDLFATHNLAYAASGDFEATMICYKDPPFPWVSVLSFILFLGALGYIWVRRDKIFVNKKKRF</sequence>
<keyword evidence="1" id="KW-1133">Transmembrane helix</keyword>
<name>A0ABD3GMW5_9MARC</name>
<dbReference type="EMBL" id="JBJQOH010000007">
    <property type="protein sequence ID" value="KAL3679211.1"/>
    <property type="molecule type" value="Genomic_DNA"/>
</dbReference>
<reference evidence="3 4" key="1">
    <citation type="submission" date="2024-09" db="EMBL/GenBank/DDBJ databases">
        <title>Chromosome-scale assembly of Riccia sorocarpa.</title>
        <authorList>
            <person name="Paukszto L."/>
        </authorList>
    </citation>
    <scope>NUCLEOTIDE SEQUENCE [LARGE SCALE GENOMIC DNA]</scope>
    <source>
        <strain evidence="3">LP-2024</strain>
        <tissue evidence="3">Aerial parts of the thallus</tissue>
    </source>
</reference>
<dbReference type="AlphaFoldDB" id="A0ABD3GMW5"/>
<evidence type="ECO:0000313" key="3">
    <source>
        <dbReference type="EMBL" id="KAL3679211.1"/>
    </source>
</evidence>
<evidence type="ECO:0000259" key="2">
    <source>
        <dbReference type="Pfam" id="PF25483"/>
    </source>
</evidence>
<evidence type="ECO:0000256" key="1">
    <source>
        <dbReference type="SAM" id="Phobius"/>
    </source>
</evidence>
<accession>A0ABD3GMW5</accession>
<comment type="caution">
    <text evidence="3">The sequence shown here is derived from an EMBL/GenBank/DDBJ whole genome shotgun (WGS) entry which is preliminary data.</text>
</comment>
<keyword evidence="1" id="KW-0812">Transmembrane</keyword>
<protein>
    <recommendedName>
        <fullName evidence="2">DUF7906 domain-containing protein</fullName>
    </recommendedName>
</protein>
<organism evidence="3 4">
    <name type="scientific">Riccia sorocarpa</name>
    <dbReference type="NCBI Taxonomy" id="122646"/>
    <lineage>
        <taxon>Eukaryota</taxon>
        <taxon>Viridiplantae</taxon>
        <taxon>Streptophyta</taxon>
        <taxon>Embryophyta</taxon>
        <taxon>Marchantiophyta</taxon>
        <taxon>Marchantiopsida</taxon>
        <taxon>Marchantiidae</taxon>
        <taxon>Marchantiales</taxon>
        <taxon>Ricciaceae</taxon>
        <taxon>Riccia</taxon>
    </lineage>
</organism>
<feature type="transmembrane region" description="Helical" evidence="1">
    <location>
        <begin position="712"/>
        <end position="732"/>
    </location>
</feature>
<gene>
    <name evidence="3" type="ORF">R1sor_022167</name>
</gene>
<dbReference type="PANTHER" id="PTHR31515:SF4">
    <property type="entry name" value="TRANSMEMBRANE PROTEIN"/>
    <property type="match status" value="1"/>
</dbReference>
<dbReference type="Proteomes" id="UP001633002">
    <property type="component" value="Unassembled WGS sequence"/>
</dbReference>
<dbReference type="InterPro" id="IPR057228">
    <property type="entry name" value="DUF7906"/>
</dbReference>
<keyword evidence="1" id="KW-0472">Membrane</keyword>
<dbReference type="Pfam" id="PF25483">
    <property type="entry name" value="DUF7906"/>
    <property type="match status" value="1"/>
</dbReference>
<keyword evidence="4" id="KW-1185">Reference proteome</keyword>
<evidence type="ECO:0000313" key="4">
    <source>
        <dbReference type="Proteomes" id="UP001633002"/>
    </source>
</evidence>
<dbReference type="PANTHER" id="PTHR31515">
    <property type="entry name" value="TRANSMEMBRANE PROTEIN-RELATED"/>
    <property type="match status" value="1"/>
</dbReference>
<feature type="domain" description="DUF7906" evidence="2">
    <location>
        <begin position="152"/>
        <end position="365"/>
    </location>
</feature>